<sequence>MPQPDGPPTPSRAIVLDGLAARVPDARLLGRPVLVAVDGVDGAGKTVLADELAAVLRAAGRTVVRASVDGFHRPRAERYARGRSAPAGFFLDSYDLDALRRELLEPFAPGGSRRYRRAVRDVATDTALDLPREVAADDAVLVVDGIFLQRDELASWWDVAVFLDVPFDVTFARMAVRDGCPPDPAHADNRRYVEGQRLYLRTADPATRATVVVDNADPGAPRVVRG</sequence>
<keyword evidence="2" id="KW-0808">Transferase</keyword>
<evidence type="ECO:0000313" key="2">
    <source>
        <dbReference type="EMBL" id="GCE75591.1"/>
    </source>
</evidence>
<organism evidence="2 3">
    <name type="scientific">Cellulomonas biazotea</name>
    <dbReference type="NCBI Taxonomy" id="1709"/>
    <lineage>
        <taxon>Bacteria</taxon>
        <taxon>Bacillati</taxon>
        <taxon>Actinomycetota</taxon>
        <taxon>Actinomycetes</taxon>
        <taxon>Micrococcales</taxon>
        <taxon>Cellulomonadaceae</taxon>
        <taxon>Cellulomonas</taxon>
    </lineage>
</organism>
<reference evidence="2 3" key="1">
    <citation type="submission" date="2019-01" db="EMBL/GenBank/DDBJ databases">
        <title>Draft genome sequence of Cellulomonas takizawaensis strain TKZ-21.</title>
        <authorList>
            <person name="Yamamura H."/>
            <person name="Hayashi T."/>
            <person name="Hamada M."/>
            <person name="Serisawa Y."/>
            <person name="Matsuyama K."/>
            <person name="Nakagawa Y."/>
            <person name="Otoguro M."/>
            <person name="Yanagida F."/>
            <person name="Hayakawa M."/>
        </authorList>
    </citation>
    <scope>NUCLEOTIDE SEQUENCE [LARGE SCALE GENOMIC DNA]</scope>
    <source>
        <strain evidence="2 3">NBRC12680</strain>
    </source>
</reference>
<dbReference type="GO" id="GO:0005524">
    <property type="term" value="F:ATP binding"/>
    <property type="evidence" value="ECO:0007669"/>
    <property type="project" value="InterPro"/>
</dbReference>
<name>A0A402DND3_9CELL</name>
<dbReference type="RefSeq" id="WP_130780197.1">
    <property type="nucleotide sequence ID" value="NZ_BIMR01000036.1"/>
</dbReference>
<dbReference type="InterPro" id="IPR006083">
    <property type="entry name" value="PRK/URK"/>
</dbReference>
<dbReference type="Gene3D" id="3.40.50.300">
    <property type="entry name" value="P-loop containing nucleotide triphosphate hydrolases"/>
    <property type="match status" value="1"/>
</dbReference>
<feature type="domain" description="Phosphoribulokinase/uridine kinase" evidence="1">
    <location>
        <begin position="35"/>
        <end position="178"/>
    </location>
</feature>
<accession>A0A402DND3</accession>
<dbReference type="AlphaFoldDB" id="A0A402DND3"/>
<proteinExistence type="predicted"/>
<protein>
    <submittedName>
        <fullName evidence="2">Uridine kinase</fullName>
    </submittedName>
</protein>
<keyword evidence="3" id="KW-1185">Reference proteome</keyword>
<keyword evidence="2" id="KW-0418">Kinase</keyword>
<dbReference type="Pfam" id="PF00485">
    <property type="entry name" value="PRK"/>
    <property type="match status" value="1"/>
</dbReference>
<dbReference type="GO" id="GO:0016301">
    <property type="term" value="F:kinase activity"/>
    <property type="evidence" value="ECO:0007669"/>
    <property type="project" value="UniProtKB-KW"/>
</dbReference>
<evidence type="ECO:0000313" key="3">
    <source>
        <dbReference type="Proteomes" id="UP000289954"/>
    </source>
</evidence>
<dbReference type="SUPFAM" id="SSF52540">
    <property type="entry name" value="P-loop containing nucleoside triphosphate hydrolases"/>
    <property type="match status" value="1"/>
</dbReference>
<dbReference type="EMBL" id="BIMR01000036">
    <property type="protein sequence ID" value="GCE75591.1"/>
    <property type="molecule type" value="Genomic_DNA"/>
</dbReference>
<dbReference type="OrthoDB" id="572586at2"/>
<comment type="caution">
    <text evidence="2">The sequence shown here is derived from an EMBL/GenBank/DDBJ whole genome shotgun (WGS) entry which is preliminary data.</text>
</comment>
<gene>
    <name evidence="2" type="ORF">CBZ_06470</name>
</gene>
<dbReference type="InterPro" id="IPR027417">
    <property type="entry name" value="P-loop_NTPase"/>
</dbReference>
<evidence type="ECO:0000259" key="1">
    <source>
        <dbReference type="Pfam" id="PF00485"/>
    </source>
</evidence>
<dbReference type="Proteomes" id="UP000289954">
    <property type="component" value="Unassembled WGS sequence"/>
</dbReference>